<dbReference type="Pfam" id="PF00497">
    <property type="entry name" value="SBP_bac_3"/>
    <property type="match status" value="1"/>
</dbReference>
<dbReference type="InterPro" id="IPR018313">
    <property type="entry name" value="SBP_3_CS"/>
</dbReference>
<comment type="caution">
    <text evidence="7">The sequence shown here is derived from an EMBL/GenBank/DDBJ whole genome shotgun (WGS) entry which is preliminary data.</text>
</comment>
<reference evidence="7 8" key="1">
    <citation type="submission" date="2021-04" db="EMBL/GenBank/DDBJ databases">
        <title>Molecular and phenotypic characterization and identification of bacterial isolates recovered from the Anatolian ground squirrels (Spermophilus xanthoprymnus) and which have the potential to form a new species in the Campylobacter genus.</title>
        <authorList>
            <person name="Aydin F."/>
            <person name="Abay S."/>
            <person name="Kayman T."/>
            <person name="Karakaya E."/>
            <person name="Mustak H.K."/>
            <person name="Mustak I.B."/>
            <person name="Bilgin N."/>
            <person name="Duzler A."/>
            <person name="Sahin O."/>
            <person name="Guran O."/>
            <person name="Saticioglu I.B."/>
        </authorList>
    </citation>
    <scope>NUCLEOTIDE SEQUENCE [LARGE SCALE GENOMIC DNA]</scope>
    <source>
        <strain evidence="8">faydin-G24</strain>
    </source>
</reference>
<keyword evidence="3 5" id="KW-0732">Signal</keyword>
<evidence type="ECO:0000313" key="8">
    <source>
        <dbReference type="Proteomes" id="UP000682951"/>
    </source>
</evidence>
<accession>A0ABS5HIT5</accession>
<dbReference type="PANTHER" id="PTHR35936">
    <property type="entry name" value="MEMBRANE-BOUND LYTIC MUREIN TRANSGLYCOSYLASE F"/>
    <property type="match status" value="1"/>
</dbReference>
<organism evidence="7 8">
    <name type="scientific">Campylobacter anatolicus</name>
    <dbReference type="NCBI Taxonomy" id="2829105"/>
    <lineage>
        <taxon>Bacteria</taxon>
        <taxon>Pseudomonadati</taxon>
        <taxon>Campylobacterota</taxon>
        <taxon>Epsilonproteobacteria</taxon>
        <taxon>Campylobacterales</taxon>
        <taxon>Campylobacteraceae</taxon>
        <taxon>Campylobacter</taxon>
    </lineage>
</organism>
<proteinExistence type="inferred from homology"/>
<comment type="similarity">
    <text evidence="2 4">Belongs to the bacterial solute-binding protein 3 family.</text>
</comment>
<feature type="chain" id="PRO_5047251739" evidence="5">
    <location>
        <begin position="22"/>
        <end position="246"/>
    </location>
</feature>
<dbReference type="SMART" id="SM00062">
    <property type="entry name" value="PBPb"/>
    <property type="match status" value="1"/>
</dbReference>
<dbReference type="InterPro" id="IPR001638">
    <property type="entry name" value="Solute-binding_3/MltF_N"/>
</dbReference>
<dbReference type="Gene3D" id="3.40.190.10">
    <property type="entry name" value="Periplasmic binding protein-like II"/>
    <property type="match status" value="2"/>
</dbReference>
<evidence type="ECO:0000256" key="4">
    <source>
        <dbReference type="RuleBase" id="RU003744"/>
    </source>
</evidence>
<protein>
    <submittedName>
        <fullName evidence="7">Amino acid ABC transporter substrate-binding protein</fullName>
    </submittedName>
</protein>
<evidence type="ECO:0000256" key="1">
    <source>
        <dbReference type="ARBA" id="ARBA00004196"/>
    </source>
</evidence>
<keyword evidence="8" id="KW-1185">Reference proteome</keyword>
<evidence type="ECO:0000256" key="3">
    <source>
        <dbReference type="ARBA" id="ARBA00022729"/>
    </source>
</evidence>
<feature type="signal peptide" evidence="5">
    <location>
        <begin position="1"/>
        <end position="21"/>
    </location>
</feature>
<gene>
    <name evidence="7" type="ORF">KDD93_06300</name>
</gene>
<evidence type="ECO:0000256" key="2">
    <source>
        <dbReference type="ARBA" id="ARBA00010333"/>
    </source>
</evidence>
<evidence type="ECO:0000259" key="6">
    <source>
        <dbReference type="SMART" id="SM00062"/>
    </source>
</evidence>
<dbReference type="PROSITE" id="PS01039">
    <property type="entry name" value="SBP_BACTERIAL_3"/>
    <property type="match status" value="1"/>
</dbReference>
<sequence>MSVKKLFLPLFGLAFLASAYASDTLRIATEGTYSPYSYHNEKNELVGYDVDVARAVAQKMGVKAEFVEAPWDAMLAAFNAQKADVVFNQVSITEDRKLKYDYTIPYTTAYGVIVVRKDNDIIKSFEDLKGKNSAHSATSNWAKMAESYGANVVVTDGFSKGIELIIAKRADTTINDSVTFFDYIKQRPNAPIKIAATSKETIYSAAIVHKGDKKLLNAINKALKELKDEGKLKEISVKYFGEDISE</sequence>
<dbReference type="RefSeq" id="WP_212142136.1">
    <property type="nucleotide sequence ID" value="NZ_JAGSSW010000006.1"/>
</dbReference>
<dbReference type="Proteomes" id="UP000682951">
    <property type="component" value="Unassembled WGS sequence"/>
</dbReference>
<dbReference type="PANTHER" id="PTHR35936:SF19">
    <property type="entry name" value="AMINO-ACID-BINDING PROTEIN YXEM-RELATED"/>
    <property type="match status" value="1"/>
</dbReference>
<evidence type="ECO:0000313" key="7">
    <source>
        <dbReference type="EMBL" id="MBR8464175.1"/>
    </source>
</evidence>
<feature type="domain" description="Solute-binding protein family 3/N-terminal" evidence="6">
    <location>
        <begin position="24"/>
        <end position="243"/>
    </location>
</feature>
<dbReference type="SUPFAM" id="SSF53850">
    <property type="entry name" value="Periplasmic binding protein-like II"/>
    <property type="match status" value="1"/>
</dbReference>
<dbReference type="EMBL" id="JAGSSW010000006">
    <property type="protein sequence ID" value="MBR8464175.1"/>
    <property type="molecule type" value="Genomic_DNA"/>
</dbReference>
<evidence type="ECO:0000256" key="5">
    <source>
        <dbReference type="SAM" id="SignalP"/>
    </source>
</evidence>
<dbReference type="CDD" id="cd13711">
    <property type="entry name" value="PBP2_Ngo0372_TcyA"/>
    <property type="match status" value="1"/>
</dbReference>
<comment type="subcellular location">
    <subcellularLocation>
        <location evidence="1">Cell envelope</location>
    </subcellularLocation>
</comment>
<name>A0ABS5HIT5_9BACT</name>